<dbReference type="Pfam" id="PF01205">
    <property type="entry name" value="Impact_N"/>
    <property type="match status" value="1"/>
</dbReference>
<dbReference type="AlphaFoldDB" id="A0A168RG38"/>
<name>A0A168RG38_9BACT</name>
<organism evidence="4 5">
    <name type="scientific">Mycoplasmopsis gallinarum</name>
    <dbReference type="NCBI Taxonomy" id="29557"/>
    <lineage>
        <taxon>Bacteria</taxon>
        <taxon>Bacillati</taxon>
        <taxon>Mycoplasmatota</taxon>
        <taxon>Mycoplasmoidales</taxon>
        <taxon>Metamycoplasmataceae</taxon>
        <taxon>Mycoplasmopsis</taxon>
    </lineage>
</organism>
<dbReference type="Gene3D" id="3.30.230.30">
    <property type="entry name" value="Impact, N-terminal domain"/>
    <property type="match status" value="1"/>
</dbReference>
<evidence type="ECO:0000313" key="5">
    <source>
        <dbReference type="Proteomes" id="UP000076983"/>
    </source>
</evidence>
<reference evidence="4 5" key="1">
    <citation type="submission" date="2016-03" db="EMBL/GenBank/DDBJ databases">
        <title>Genome sequence of Mycoplasma gallinarum strain Mgn_IPT.</title>
        <authorList>
            <person name="Yacoub E."/>
            <person name="Sirand-Pugnet P."/>
            <person name="Barre A."/>
            <person name="Maurier F."/>
            <person name="Blanchard A."/>
            <person name="Ben Abdelmoumen B.M."/>
        </authorList>
    </citation>
    <scope>NUCLEOTIDE SEQUENCE [LARGE SCALE GENOMIC DNA]</scope>
    <source>
        <strain evidence="4 5">Mgn_IPT</strain>
    </source>
</reference>
<keyword evidence="5" id="KW-1185">Reference proteome</keyword>
<dbReference type="PANTHER" id="PTHR16301:SF20">
    <property type="entry name" value="IMPACT FAMILY MEMBER YIGZ"/>
    <property type="match status" value="1"/>
</dbReference>
<sequence length="132" mass="14937">METEVFLEIKKSKFYGYAFEISSKEEIKTILEQIKKEHKKARHICYGYVINKNGSFQSGCNDDGEPSGTAGKPIRDVLIKSRSENLLIFVVRYFGGILLGAGGLARAYTKCAALAKEKFYDSNNRENRSRKN</sequence>
<feature type="domain" description="Impact N-terminal" evidence="3">
    <location>
        <begin position="10"/>
        <end position="113"/>
    </location>
</feature>
<gene>
    <name evidence="4" type="ORF">MGALLINA_02820</name>
</gene>
<dbReference type="OrthoDB" id="9813771at2"/>
<proteinExistence type="inferred from homology"/>
<dbReference type="EMBL" id="LVLH01000028">
    <property type="protein sequence ID" value="OAB48950.1"/>
    <property type="molecule type" value="Genomic_DNA"/>
</dbReference>
<dbReference type="InterPro" id="IPR036956">
    <property type="entry name" value="Impact_N_sf"/>
</dbReference>
<dbReference type="GO" id="GO:0006446">
    <property type="term" value="P:regulation of translational initiation"/>
    <property type="evidence" value="ECO:0007669"/>
    <property type="project" value="TreeGrafter"/>
</dbReference>
<dbReference type="InterPro" id="IPR001498">
    <property type="entry name" value="Impact_N"/>
</dbReference>
<accession>A0A168RG38</accession>
<dbReference type="InterPro" id="IPR020568">
    <property type="entry name" value="Ribosomal_Su5_D2-typ_SF"/>
</dbReference>
<evidence type="ECO:0000259" key="3">
    <source>
        <dbReference type="Pfam" id="PF01205"/>
    </source>
</evidence>
<protein>
    <recommendedName>
        <fullName evidence="3">Impact N-terminal domain-containing protein</fullName>
    </recommendedName>
</protein>
<evidence type="ECO:0000313" key="4">
    <source>
        <dbReference type="EMBL" id="OAB48950.1"/>
    </source>
</evidence>
<feature type="transmembrane region" description="Helical" evidence="2">
    <location>
        <begin position="86"/>
        <end position="108"/>
    </location>
</feature>
<keyword evidence="2" id="KW-1133">Transmembrane helix</keyword>
<keyword evidence="2" id="KW-0812">Transmembrane</keyword>
<dbReference type="RefSeq" id="WP_063626073.1">
    <property type="nucleotide sequence ID" value="NZ_LVLH01000028.1"/>
</dbReference>
<dbReference type="GO" id="GO:0005737">
    <property type="term" value="C:cytoplasm"/>
    <property type="evidence" value="ECO:0007669"/>
    <property type="project" value="TreeGrafter"/>
</dbReference>
<dbReference type="Proteomes" id="UP000076983">
    <property type="component" value="Unassembled WGS sequence"/>
</dbReference>
<dbReference type="SUPFAM" id="SSF54211">
    <property type="entry name" value="Ribosomal protein S5 domain 2-like"/>
    <property type="match status" value="1"/>
</dbReference>
<dbReference type="InterPro" id="IPR023582">
    <property type="entry name" value="Impact"/>
</dbReference>
<evidence type="ECO:0000256" key="1">
    <source>
        <dbReference type="ARBA" id="ARBA00007665"/>
    </source>
</evidence>
<dbReference type="PATRIC" id="fig|29557.3.peg.264"/>
<dbReference type="PANTHER" id="PTHR16301">
    <property type="entry name" value="IMPACT-RELATED"/>
    <property type="match status" value="1"/>
</dbReference>
<comment type="caution">
    <text evidence="4">The sequence shown here is derived from an EMBL/GenBank/DDBJ whole genome shotgun (WGS) entry which is preliminary data.</text>
</comment>
<evidence type="ECO:0000256" key="2">
    <source>
        <dbReference type="SAM" id="Phobius"/>
    </source>
</evidence>
<keyword evidence="2" id="KW-0472">Membrane</keyword>
<dbReference type="STRING" id="29557.MGALLINA_02820"/>
<comment type="similarity">
    <text evidence="1">Belongs to the IMPACT family.</text>
</comment>